<gene>
    <name evidence="3" type="ORF">EPUL_005311</name>
</gene>
<dbReference type="InterPro" id="IPR016191">
    <property type="entry name" value="Ribonuclease/ribotoxin"/>
</dbReference>
<evidence type="ECO:0000256" key="2">
    <source>
        <dbReference type="ARBA" id="ARBA00022801"/>
    </source>
</evidence>
<dbReference type="GO" id="GO:0004540">
    <property type="term" value="F:RNA nuclease activity"/>
    <property type="evidence" value="ECO:0007669"/>
    <property type="project" value="InterPro"/>
</dbReference>
<accession>A0A2S4PKA4</accession>
<dbReference type="AlphaFoldDB" id="A0A2S4PKA4"/>
<dbReference type="OrthoDB" id="5425539at2759"/>
<dbReference type="SUPFAM" id="SSF53933">
    <property type="entry name" value="Microbial ribonucleases"/>
    <property type="match status" value="1"/>
</dbReference>
<reference evidence="3 4" key="1">
    <citation type="submission" date="2017-10" db="EMBL/GenBank/DDBJ databases">
        <title>Development of genomic resources for the powdery mildew, Erysiphe pulchra.</title>
        <authorList>
            <person name="Wadl P.A."/>
            <person name="Mack B.M."/>
            <person name="Moore G."/>
            <person name="Beltz S.B."/>
        </authorList>
    </citation>
    <scope>NUCLEOTIDE SEQUENCE [LARGE SCALE GENOMIC DNA]</scope>
    <source>
        <strain evidence="3">Cflorida</strain>
    </source>
</reference>
<organism evidence="3 4">
    <name type="scientific">Erysiphe pulchra</name>
    <dbReference type="NCBI Taxonomy" id="225359"/>
    <lineage>
        <taxon>Eukaryota</taxon>
        <taxon>Fungi</taxon>
        <taxon>Dikarya</taxon>
        <taxon>Ascomycota</taxon>
        <taxon>Pezizomycotina</taxon>
        <taxon>Leotiomycetes</taxon>
        <taxon>Erysiphales</taxon>
        <taxon>Erysiphaceae</taxon>
        <taxon>Erysiphe</taxon>
    </lineage>
</organism>
<dbReference type="Proteomes" id="UP000237438">
    <property type="component" value="Unassembled WGS sequence"/>
</dbReference>
<evidence type="ECO:0000256" key="1">
    <source>
        <dbReference type="ARBA" id="ARBA00022722"/>
    </source>
</evidence>
<dbReference type="EMBL" id="PEDP01002827">
    <property type="protein sequence ID" value="POS82443.1"/>
    <property type="molecule type" value="Genomic_DNA"/>
</dbReference>
<dbReference type="Gene3D" id="3.10.450.30">
    <property type="entry name" value="Microbial ribonucleases"/>
    <property type="match status" value="3"/>
</dbReference>
<sequence length="358" mass="41198">MKYARQKSLTVYKYRGLLFSDSLSSEYLMWPIKKESRVLSNTKYKTGTFFVVFKKNGHLMGVISKLVNNDYTKCIKKNFSPTKPLASVSDGTNAYQCGHEILSDQKIQQATTLAKSNIELKNIYPMPYVGSLYPKTSGYMIWPVLYRRRLYKSGRDAGPFFIVLNKEGELIDTVVRGYSKNFLRCKRIKIPNAPISDPDSNLFVPPRPGFQCGRIFFEKKVLEEAALEAQLIIFRNKDRRYPTEYNGYPFNQKCWLWPLFNTGKLAKKGMAGPYRVVFTPDYKVLGAAIISEKGELEACESKIMTAEKNHDPNDYYCSENIYTSFQLAEAAEEACEKMNNDRKKFYPAKYEGPSFEKD</sequence>
<keyword evidence="1" id="KW-0540">Nuclease</keyword>
<keyword evidence="2" id="KW-0378">Hydrolase</keyword>
<dbReference type="GO" id="GO:0003723">
    <property type="term" value="F:RNA binding"/>
    <property type="evidence" value="ECO:0007669"/>
    <property type="project" value="InterPro"/>
</dbReference>
<name>A0A2S4PKA4_9PEZI</name>
<dbReference type="GO" id="GO:0016787">
    <property type="term" value="F:hydrolase activity"/>
    <property type="evidence" value="ECO:0007669"/>
    <property type="project" value="UniProtKB-KW"/>
</dbReference>
<evidence type="ECO:0000313" key="3">
    <source>
        <dbReference type="EMBL" id="POS82443.1"/>
    </source>
</evidence>
<keyword evidence="4" id="KW-1185">Reference proteome</keyword>
<feature type="non-terminal residue" evidence="3">
    <location>
        <position position="358"/>
    </location>
</feature>
<comment type="caution">
    <text evidence="3">The sequence shown here is derived from an EMBL/GenBank/DDBJ whole genome shotgun (WGS) entry which is preliminary data.</text>
</comment>
<proteinExistence type="predicted"/>
<evidence type="ECO:0000313" key="4">
    <source>
        <dbReference type="Proteomes" id="UP000237438"/>
    </source>
</evidence>
<protein>
    <submittedName>
        <fullName evidence="3">Uncharacterized protein</fullName>
    </submittedName>
</protein>